<evidence type="ECO:0000256" key="1">
    <source>
        <dbReference type="SAM" id="MobiDB-lite"/>
    </source>
</evidence>
<dbReference type="Proteomes" id="UP000015105">
    <property type="component" value="Chromosome 7D"/>
</dbReference>
<dbReference type="Gramene" id="AET7Gv20636700.5">
    <property type="protein sequence ID" value="AET7Gv20636700.5"/>
    <property type="gene ID" value="AET7Gv20636700"/>
</dbReference>
<reference evidence="2" key="4">
    <citation type="submission" date="2019-03" db="UniProtKB">
        <authorList>
            <consortium name="EnsemblPlants"/>
        </authorList>
    </citation>
    <scope>IDENTIFICATION</scope>
</reference>
<reference evidence="3" key="1">
    <citation type="journal article" date="2014" name="Science">
        <title>Ancient hybridizations among the ancestral genomes of bread wheat.</title>
        <authorList>
            <consortium name="International Wheat Genome Sequencing Consortium,"/>
            <person name="Marcussen T."/>
            <person name="Sandve S.R."/>
            <person name="Heier L."/>
            <person name="Spannagl M."/>
            <person name="Pfeifer M."/>
            <person name="Jakobsen K.S."/>
            <person name="Wulff B.B."/>
            <person name="Steuernagel B."/>
            <person name="Mayer K.F."/>
            <person name="Olsen O.A."/>
        </authorList>
    </citation>
    <scope>NUCLEOTIDE SEQUENCE [LARGE SCALE GENOMIC DNA]</scope>
    <source>
        <strain evidence="3">cv. AL8/78</strain>
    </source>
</reference>
<keyword evidence="3" id="KW-1185">Reference proteome</keyword>
<sequence>IIGVIVTQILRQQKYSRACLSKKPEPRPVTKRRRGKRDAGAHGAVGLRGGAAAPPGPQDQLQG</sequence>
<reference evidence="2" key="5">
    <citation type="journal article" date="2021" name="G3 (Bethesda)">
        <title>Aegilops tauschii genome assembly Aet v5.0 features greater sequence contiguity and improved annotation.</title>
        <authorList>
            <person name="Wang L."/>
            <person name="Zhu T."/>
            <person name="Rodriguez J.C."/>
            <person name="Deal K.R."/>
            <person name="Dubcovsky J."/>
            <person name="McGuire P.E."/>
            <person name="Lux T."/>
            <person name="Spannagl M."/>
            <person name="Mayer K.F.X."/>
            <person name="Baldrich P."/>
            <person name="Meyers B.C."/>
            <person name="Huo N."/>
            <person name="Gu Y.Q."/>
            <person name="Zhou H."/>
            <person name="Devos K.M."/>
            <person name="Bennetzen J.L."/>
            <person name="Unver T."/>
            <person name="Budak H."/>
            <person name="Gulick P.J."/>
            <person name="Galiba G."/>
            <person name="Kalapos B."/>
            <person name="Nelson D.R."/>
            <person name="Li P."/>
            <person name="You F.M."/>
            <person name="Luo M.C."/>
            <person name="Dvorak J."/>
        </authorList>
    </citation>
    <scope>NUCLEOTIDE SEQUENCE [LARGE SCALE GENOMIC DNA]</scope>
    <source>
        <strain evidence="2">cv. AL8/78</strain>
    </source>
</reference>
<dbReference type="AlphaFoldDB" id="A0A453RMG4"/>
<feature type="region of interest" description="Disordered" evidence="1">
    <location>
        <begin position="18"/>
        <end position="63"/>
    </location>
</feature>
<organism evidence="2 3">
    <name type="scientific">Aegilops tauschii subsp. strangulata</name>
    <name type="common">Goatgrass</name>
    <dbReference type="NCBI Taxonomy" id="200361"/>
    <lineage>
        <taxon>Eukaryota</taxon>
        <taxon>Viridiplantae</taxon>
        <taxon>Streptophyta</taxon>
        <taxon>Embryophyta</taxon>
        <taxon>Tracheophyta</taxon>
        <taxon>Spermatophyta</taxon>
        <taxon>Magnoliopsida</taxon>
        <taxon>Liliopsida</taxon>
        <taxon>Poales</taxon>
        <taxon>Poaceae</taxon>
        <taxon>BOP clade</taxon>
        <taxon>Pooideae</taxon>
        <taxon>Triticodae</taxon>
        <taxon>Triticeae</taxon>
        <taxon>Triticinae</taxon>
        <taxon>Aegilops</taxon>
    </lineage>
</organism>
<accession>A0A453RMG4</accession>
<reference evidence="3" key="2">
    <citation type="journal article" date="2017" name="Nat. Plants">
        <title>The Aegilops tauschii genome reveals multiple impacts of transposons.</title>
        <authorList>
            <person name="Zhao G."/>
            <person name="Zou C."/>
            <person name="Li K."/>
            <person name="Wang K."/>
            <person name="Li T."/>
            <person name="Gao L."/>
            <person name="Zhang X."/>
            <person name="Wang H."/>
            <person name="Yang Z."/>
            <person name="Liu X."/>
            <person name="Jiang W."/>
            <person name="Mao L."/>
            <person name="Kong X."/>
            <person name="Jiao Y."/>
            <person name="Jia J."/>
        </authorList>
    </citation>
    <scope>NUCLEOTIDE SEQUENCE [LARGE SCALE GENOMIC DNA]</scope>
    <source>
        <strain evidence="3">cv. AL8/78</strain>
    </source>
</reference>
<dbReference type="EnsemblPlants" id="AET7Gv20636700.5">
    <property type="protein sequence ID" value="AET7Gv20636700.5"/>
    <property type="gene ID" value="AET7Gv20636700"/>
</dbReference>
<protein>
    <submittedName>
        <fullName evidence="2">Uncharacterized protein</fullName>
    </submittedName>
</protein>
<reference evidence="2" key="3">
    <citation type="journal article" date="2017" name="Nature">
        <title>Genome sequence of the progenitor of the wheat D genome Aegilops tauschii.</title>
        <authorList>
            <person name="Luo M.C."/>
            <person name="Gu Y.Q."/>
            <person name="Puiu D."/>
            <person name="Wang H."/>
            <person name="Twardziok S.O."/>
            <person name="Deal K.R."/>
            <person name="Huo N."/>
            <person name="Zhu T."/>
            <person name="Wang L."/>
            <person name="Wang Y."/>
            <person name="McGuire P.E."/>
            <person name="Liu S."/>
            <person name="Long H."/>
            <person name="Ramasamy R.K."/>
            <person name="Rodriguez J.C."/>
            <person name="Van S.L."/>
            <person name="Yuan L."/>
            <person name="Wang Z."/>
            <person name="Xia Z."/>
            <person name="Xiao L."/>
            <person name="Anderson O.D."/>
            <person name="Ouyang S."/>
            <person name="Liang Y."/>
            <person name="Zimin A.V."/>
            <person name="Pertea G."/>
            <person name="Qi P."/>
            <person name="Bennetzen J.L."/>
            <person name="Dai X."/>
            <person name="Dawson M.W."/>
            <person name="Muller H.G."/>
            <person name="Kugler K."/>
            <person name="Rivarola-Duarte L."/>
            <person name="Spannagl M."/>
            <person name="Mayer K.F.X."/>
            <person name="Lu F.H."/>
            <person name="Bevan M.W."/>
            <person name="Leroy P."/>
            <person name="Li P."/>
            <person name="You F.M."/>
            <person name="Sun Q."/>
            <person name="Liu Z."/>
            <person name="Lyons E."/>
            <person name="Wicker T."/>
            <person name="Salzberg S.L."/>
            <person name="Devos K.M."/>
            <person name="Dvorak J."/>
        </authorList>
    </citation>
    <scope>NUCLEOTIDE SEQUENCE [LARGE SCALE GENOMIC DNA]</scope>
    <source>
        <strain evidence="2">cv. AL8/78</strain>
    </source>
</reference>
<feature type="compositionally biased region" description="Low complexity" evidence="1">
    <location>
        <begin position="41"/>
        <end position="53"/>
    </location>
</feature>
<evidence type="ECO:0000313" key="3">
    <source>
        <dbReference type="Proteomes" id="UP000015105"/>
    </source>
</evidence>
<name>A0A453RMG4_AEGTS</name>
<evidence type="ECO:0000313" key="2">
    <source>
        <dbReference type="EnsemblPlants" id="AET7Gv20636700.5"/>
    </source>
</evidence>
<proteinExistence type="predicted"/>